<dbReference type="AlphaFoldDB" id="A0A1N6H318"/>
<dbReference type="Proteomes" id="UP000184932">
    <property type="component" value="Unassembled WGS sequence"/>
</dbReference>
<feature type="transmembrane region" description="Helical" evidence="7">
    <location>
        <begin position="110"/>
        <end position="128"/>
    </location>
</feature>
<keyword evidence="3 7" id="KW-0812">Transmembrane</keyword>
<gene>
    <name evidence="8" type="ORF">SAMN05444002_3028</name>
</gene>
<feature type="transmembrane region" description="Helical" evidence="7">
    <location>
        <begin position="87"/>
        <end position="104"/>
    </location>
</feature>
<protein>
    <submittedName>
        <fullName evidence="8">Nucleoside ABC transporter membrane protein</fullName>
    </submittedName>
</protein>
<feature type="transmembrane region" description="Helical" evidence="7">
    <location>
        <begin position="276"/>
        <end position="295"/>
    </location>
</feature>
<reference evidence="9" key="1">
    <citation type="submission" date="2016-11" db="EMBL/GenBank/DDBJ databases">
        <authorList>
            <person name="Varghese N."/>
            <person name="Submissions S."/>
        </authorList>
    </citation>
    <scope>NUCLEOTIDE SEQUENCE [LARGE SCALE GENOMIC DNA]</scope>
    <source>
        <strain evidence="9">DSM 29440</strain>
    </source>
</reference>
<dbReference type="Pfam" id="PF02653">
    <property type="entry name" value="BPD_transp_2"/>
    <property type="match status" value="1"/>
</dbReference>
<feature type="transmembrane region" description="Helical" evidence="7">
    <location>
        <begin position="249"/>
        <end position="270"/>
    </location>
</feature>
<keyword evidence="2" id="KW-1003">Cell membrane</keyword>
<evidence type="ECO:0000256" key="6">
    <source>
        <dbReference type="SAM" id="MobiDB-lite"/>
    </source>
</evidence>
<evidence type="ECO:0000256" key="1">
    <source>
        <dbReference type="ARBA" id="ARBA00004651"/>
    </source>
</evidence>
<feature type="transmembrane region" description="Helical" evidence="7">
    <location>
        <begin position="12"/>
        <end position="33"/>
    </location>
</feature>
<evidence type="ECO:0000256" key="2">
    <source>
        <dbReference type="ARBA" id="ARBA00022475"/>
    </source>
</evidence>
<sequence>MDVMPKWAEVFLVPLISLILAAILSAVVILAIGENPIKAVSIMVDGSVGGVRGWGYTLYYATNFIFTGLCVSVAFHARLFNIGGEGQAMLGGLGVALVLLYIPFPHWSLALLAAMIGAAAFGALWAMIPAYLQAARGSHIVITTIMFNFMAAGLLNYMLSNTLKPAGQSDPASAKFDAAYDLPTLNSVLTDLGFNAARDDSVNVTFLVAILACFAVWFLLWRTRLGFQIRAFGQSETAAKYAGISPIRITVIAMIISGGLAGLMAVNTAMGEQERLVLNSVEGAGFIGIAVALMGRNHPFGVFLAALLFGFLYQGGAELALWTSIPRELITVIQALVILFTGALDNMVRAPLANLFLHLRKGKEPPTTAPPPPGPARPDHSPEGTVKQP</sequence>
<evidence type="ECO:0000256" key="5">
    <source>
        <dbReference type="ARBA" id="ARBA00023136"/>
    </source>
</evidence>
<keyword evidence="5 7" id="KW-0472">Membrane</keyword>
<dbReference type="GO" id="GO:0022857">
    <property type="term" value="F:transmembrane transporter activity"/>
    <property type="evidence" value="ECO:0007669"/>
    <property type="project" value="InterPro"/>
</dbReference>
<dbReference type="RefSeq" id="WP_074256981.1">
    <property type="nucleotide sequence ID" value="NZ_FSRL01000001.1"/>
</dbReference>
<dbReference type="CDD" id="cd06580">
    <property type="entry name" value="TM_PBP1_transp_TpRbsC_like"/>
    <property type="match status" value="1"/>
</dbReference>
<feature type="transmembrane region" description="Helical" evidence="7">
    <location>
        <begin position="53"/>
        <end position="75"/>
    </location>
</feature>
<feature type="transmembrane region" description="Helical" evidence="7">
    <location>
        <begin position="329"/>
        <end position="348"/>
    </location>
</feature>
<feature type="transmembrane region" description="Helical" evidence="7">
    <location>
        <begin position="140"/>
        <end position="159"/>
    </location>
</feature>
<dbReference type="EMBL" id="FSRL01000001">
    <property type="protein sequence ID" value="SIO14156.1"/>
    <property type="molecule type" value="Genomic_DNA"/>
</dbReference>
<proteinExistence type="predicted"/>
<feature type="compositionally biased region" description="Pro residues" evidence="6">
    <location>
        <begin position="367"/>
        <end position="376"/>
    </location>
</feature>
<comment type="subcellular location">
    <subcellularLocation>
        <location evidence="1">Cell membrane</location>
        <topology evidence="1">Multi-pass membrane protein</topology>
    </subcellularLocation>
</comment>
<organism evidence="8 9">
    <name type="scientific">Vannielia litorea</name>
    <dbReference type="NCBI Taxonomy" id="1217970"/>
    <lineage>
        <taxon>Bacteria</taxon>
        <taxon>Pseudomonadati</taxon>
        <taxon>Pseudomonadota</taxon>
        <taxon>Alphaproteobacteria</taxon>
        <taxon>Rhodobacterales</taxon>
        <taxon>Paracoccaceae</taxon>
        <taxon>Vannielia</taxon>
    </lineage>
</organism>
<evidence type="ECO:0000313" key="8">
    <source>
        <dbReference type="EMBL" id="SIO14156.1"/>
    </source>
</evidence>
<dbReference type="OrthoDB" id="45037at2"/>
<feature type="transmembrane region" description="Helical" evidence="7">
    <location>
        <begin position="302"/>
        <end position="323"/>
    </location>
</feature>
<dbReference type="STRING" id="1217970.SAMN05444002_3028"/>
<dbReference type="PANTHER" id="PTHR47089:SF1">
    <property type="entry name" value="GUANOSINE ABC TRANSPORTER PERMEASE PROTEIN NUPP"/>
    <property type="match status" value="1"/>
</dbReference>
<feature type="region of interest" description="Disordered" evidence="6">
    <location>
        <begin position="362"/>
        <end position="389"/>
    </location>
</feature>
<dbReference type="PANTHER" id="PTHR47089">
    <property type="entry name" value="ABC TRANSPORTER, PERMEASE PROTEIN"/>
    <property type="match status" value="1"/>
</dbReference>
<name>A0A1N6H318_9RHOB</name>
<evidence type="ECO:0000256" key="4">
    <source>
        <dbReference type="ARBA" id="ARBA00022989"/>
    </source>
</evidence>
<dbReference type="InterPro" id="IPR001851">
    <property type="entry name" value="ABC_transp_permease"/>
</dbReference>
<evidence type="ECO:0000256" key="7">
    <source>
        <dbReference type="SAM" id="Phobius"/>
    </source>
</evidence>
<accession>A0A1N6H318</accession>
<evidence type="ECO:0000313" key="9">
    <source>
        <dbReference type="Proteomes" id="UP000184932"/>
    </source>
</evidence>
<keyword evidence="4 7" id="KW-1133">Transmembrane helix</keyword>
<keyword evidence="9" id="KW-1185">Reference proteome</keyword>
<dbReference type="GO" id="GO:0005886">
    <property type="term" value="C:plasma membrane"/>
    <property type="evidence" value="ECO:0007669"/>
    <property type="project" value="UniProtKB-SubCell"/>
</dbReference>
<evidence type="ECO:0000256" key="3">
    <source>
        <dbReference type="ARBA" id="ARBA00022692"/>
    </source>
</evidence>
<feature type="transmembrane region" description="Helical" evidence="7">
    <location>
        <begin position="202"/>
        <end position="221"/>
    </location>
</feature>